<dbReference type="NCBIfam" id="TIGR00277">
    <property type="entry name" value="HDIG"/>
    <property type="match status" value="1"/>
</dbReference>
<gene>
    <name evidence="2" type="ORF">ACPOL_1174</name>
</gene>
<dbReference type="SMART" id="SM00471">
    <property type="entry name" value="HDc"/>
    <property type="match status" value="1"/>
</dbReference>
<sequence>MRPDWKRDAFAGTLSAGTISLSDIVSALSFALDLTEDARPGHAVRSCLLGMRIGTELGLPDQQLSSLYYALLLKDIGCSCNANLLCEMVGGDDRRIKRSVKLEDWRYPSISGLKLLWEHAGAGEAILMKSKRVLSLAMRRRRFRNELVRLRCECGVKVGRKIGLPEASVEAISSLDEHWDGRGYPERLRGEAIPILARIINLAQCLDLFSSENGTAAAMRSISARSGSWFDPELVRVARALSQQNRLWEFYGSGMERKVVLGLEPGMIVRADDAQIDRIAEAFADVVDAKSPFTYAHLLGVRDAAMHIARQIGMSGERLNLVYRASLLHDLGKLRVPNSILDKPGKLDFMEWQVVREHPGLSGEILSRIRPFQELARVVGEHHEKLDGSGYPGGLKGDQLSIESRIVAVADVYGALLEDRSYRPGRSRAAALLSMKESVPGKLDAECYEALAASSASGLPFARRDSSHVHRDMYG</sequence>
<dbReference type="PANTHER" id="PTHR45228">
    <property type="entry name" value="CYCLIC DI-GMP PHOSPHODIESTERASE TM_0186-RELATED"/>
    <property type="match status" value="1"/>
</dbReference>
<dbReference type="Pfam" id="PF13487">
    <property type="entry name" value="HD_5"/>
    <property type="match status" value="2"/>
</dbReference>
<keyword evidence="3" id="KW-1185">Reference proteome</keyword>
<dbReference type="EMBL" id="CP030840">
    <property type="protein sequence ID" value="AXC10522.1"/>
    <property type="molecule type" value="Genomic_DNA"/>
</dbReference>
<dbReference type="PROSITE" id="PS51832">
    <property type="entry name" value="HD_GYP"/>
    <property type="match status" value="1"/>
</dbReference>
<dbReference type="Proteomes" id="UP000253606">
    <property type="component" value="Chromosome"/>
</dbReference>
<evidence type="ECO:0000313" key="2">
    <source>
        <dbReference type="EMBL" id="AXC10522.1"/>
    </source>
</evidence>
<dbReference type="InterPro" id="IPR037522">
    <property type="entry name" value="HD_GYP_dom"/>
</dbReference>
<protein>
    <submittedName>
        <fullName evidence="2">HAMP domain/GAF domain/HD domain protein</fullName>
    </submittedName>
</protein>
<dbReference type="PANTHER" id="PTHR45228:SF5">
    <property type="entry name" value="CYCLIC DI-GMP PHOSPHODIESTERASE VC_1348-RELATED"/>
    <property type="match status" value="1"/>
</dbReference>
<name>A0A2Z5FUU8_9BACT</name>
<dbReference type="KEGG" id="abas:ACPOL_1174"/>
<feature type="domain" description="HD-GYP" evidence="1">
    <location>
        <begin position="272"/>
        <end position="467"/>
    </location>
</feature>
<dbReference type="AlphaFoldDB" id="A0A2Z5FUU8"/>
<dbReference type="Gene3D" id="1.10.3210.10">
    <property type="entry name" value="Hypothetical protein af1432"/>
    <property type="match status" value="2"/>
</dbReference>
<dbReference type="InterPro" id="IPR052020">
    <property type="entry name" value="Cyclic_di-GMP/3'3'-cGAMP_PDE"/>
</dbReference>
<organism evidence="2 3">
    <name type="scientific">Acidisarcina polymorpha</name>
    <dbReference type="NCBI Taxonomy" id="2211140"/>
    <lineage>
        <taxon>Bacteria</taxon>
        <taxon>Pseudomonadati</taxon>
        <taxon>Acidobacteriota</taxon>
        <taxon>Terriglobia</taxon>
        <taxon>Terriglobales</taxon>
        <taxon>Acidobacteriaceae</taxon>
        <taxon>Acidisarcina</taxon>
    </lineage>
</organism>
<evidence type="ECO:0000259" key="1">
    <source>
        <dbReference type="PROSITE" id="PS51832"/>
    </source>
</evidence>
<reference evidence="2 3" key="1">
    <citation type="journal article" date="2018" name="Front. Microbiol.">
        <title>Hydrolytic Capabilities as a Key to Environmental Success: Chitinolytic and Cellulolytic Acidobacteria From Acidic Sub-arctic Soils and Boreal Peatlands.</title>
        <authorList>
            <person name="Belova S.E."/>
            <person name="Ravin N.V."/>
            <person name="Pankratov T.A."/>
            <person name="Rakitin A.L."/>
            <person name="Ivanova A.A."/>
            <person name="Beletsky A.V."/>
            <person name="Mardanov A.V."/>
            <person name="Sinninghe Damste J.S."/>
            <person name="Dedysh S.N."/>
        </authorList>
    </citation>
    <scope>NUCLEOTIDE SEQUENCE [LARGE SCALE GENOMIC DNA]</scope>
    <source>
        <strain evidence="2 3">SBC82</strain>
    </source>
</reference>
<proteinExistence type="predicted"/>
<dbReference type="InterPro" id="IPR006675">
    <property type="entry name" value="HDIG_dom"/>
</dbReference>
<dbReference type="SUPFAM" id="SSF109604">
    <property type="entry name" value="HD-domain/PDEase-like"/>
    <property type="match status" value="2"/>
</dbReference>
<dbReference type="CDD" id="cd00077">
    <property type="entry name" value="HDc"/>
    <property type="match status" value="1"/>
</dbReference>
<dbReference type="RefSeq" id="WP_114206141.1">
    <property type="nucleotide sequence ID" value="NZ_CP030840.1"/>
</dbReference>
<dbReference type="InterPro" id="IPR003607">
    <property type="entry name" value="HD/PDEase_dom"/>
</dbReference>
<accession>A0A2Z5FUU8</accession>
<evidence type="ECO:0000313" key="3">
    <source>
        <dbReference type="Proteomes" id="UP000253606"/>
    </source>
</evidence>